<dbReference type="STRING" id="86049.A0A1C1CWP2"/>
<evidence type="ECO:0000256" key="2">
    <source>
        <dbReference type="ARBA" id="ARBA00022603"/>
    </source>
</evidence>
<dbReference type="OrthoDB" id="1298661at2759"/>
<keyword evidence="2" id="KW-0489">Methyltransferase</keyword>
<keyword evidence="13" id="KW-1185">Reference proteome</keyword>
<comment type="caution">
    <text evidence="12">The sequence shown here is derived from an EMBL/GenBank/DDBJ whole genome shotgun (WGS) entry which is preliminary data.</text>
</comment>
<evidence type="ECO:0000256" key="1">
    <source>
        <dbReference type="ARBA" id="ARBA00009059"/>
    </source>
</evidence>
<organism evidence="12 13">
    <name type="scientific">Cladophialophora carrionii</name>
    <dbReference type="NCBI Taxonomy" id="86049"/>
    <lineage>
        <taxon>Eukaryota</taxon>
        <taxon>Fungi</taxon>
        <taxon>Dikarya</taxon>
        <taxon>Ascomycota</taxon>
        <taxon>Pezizomycotina</taxon>
        <taxon>Eurotiomycetes</taxon>
        <taxon>Chaetothyriomycetidae</taxon>
        <taxon>Chaetothyriales</taxon>
        <taxon>Herpotrichiellaceae</taxon>
        <taxon>Cladophialophora</taxon>
    </lineage>
</organism>
<comment type="catalytic activity">
    <reaction evidence="9">
        <text>N-terminal L-prolyl-L-prolyl-L-lysyl-[protein] + 2 S-adenosyl-L-methionine = N-terminal N,N-dimethyl-L-prolyl-L-prolyl-L-lysyl-[protein] + 2 S-adenosyl-L-homocysteine + 2 H(+)</text>
        <dbReference type="Rhea" id="RHEA:54736"/>
        <dbReference type="Rhea" id="RHEA-COMP:13787"/>
        <dbReference type="Rhea" id="RHEA-COMP:13974"/>
        <dbReference type="ChEBI" id="CHEBI:15378"/>
        <dbReference type="ChEBI" id="CHEBI:57856"/>
        <dbReference type="ChEBI" id="CHEBI:59789"/>
        <dbReference type="ChEBI" id="CHEBI:138059"/>
        <dbReference type="ChEBI" id="CHEBI:138318"/>
        <dbReference type="EC" id="2.1.1.244"/>
    </reaction>
</comment>
<protein>
    <recommendedName>
        <fullName evidence="6">Alpha N-terminal protein methyltransferase 1</fullName>
        <ecNumber evidence="5">2.1.1.244</ecNumber>
    </recommendedName>
    <alternativeName>
        <fullName evidence="7">X-Pro-Lys N-terminal protein methyltransferase 1</fullName>
    </alternativeName>
</protein>
<dbReference type="EMBL" id="LGRB01000008">
    <property type="protein sequence ID" value="OCT52891.1"/>
    <property type="molecule type" value="Genomic_DNA"/>
</dbReference>
<evidence type="ECO:0000256" key="10">
    <source>
        <dbReference type="ARBA" id="ARBA00048167"/>
    </source>
</evidence>
<evidence type="ECO:0000256" key="11">
    <source>
        <dbReference type="PIRSR" id="PIRSR016958-1"/>
    </source>
</evidence>
<evidence type="ECO:0000256" key="3">
    <source>
        <dbReference type="ARBA" id="ARBA00022679"/>
    </source>
</evidence>
<dbReference type="AlphaFoldDB" id="A0A1C1CWP2"/>
<evidence type="ECO:0000256" key="4">
    <source>
        <dbReference type="ARBA" id="ARBA00022691"/>
    </source>
</evidence>
<feature type="binding site" evidence="11">
    <location>
        <position position="99"/>
    </location>
    <ligand>
        <name>S-adenosyl-L-methionine</name>
        <dbReference type="ChEBI" id="CHEBI:59789"/>
    </ligand>
</feature>
<dbReference type="GO" id="GO:0071885">
    <property type="term" value="F:N-terminal protein N-methyltransferase activity"/>
    <property type="evidence" value="ECO:0007669"/>
    <property type="project" value="UniProtKB-EC"/>
</dbReference>
<evidence type="ECO:0000256" key="8">
    <source>
        <dbReference type="ARBA" id="ARBA00047306"/>
    </source>
</evidence>
<comment type="similarity">
    <text evidence="1">Belongs to the methyltransferase superfamily. NTM1 family.</text>
</comment>
<evidence type="ECO:0000256" key="9">
    <source>
        <dbReference type="ARBA" id="ARBA00047885"/>
    </source>
</evidence>
<proteinExistence type="inferred from homology"/>
<accession>A0A1C1CWP2</accession>
<dbReference type="InterPro" id="IPR029063">
    <property type="entry name" value="SAM-dependent_MTases_sf"/>
</dbReference>
<comment type="catalytic activity">
    <reaction evidence="8">
        <text>N-terminal L-seryl-L-prolyl-L-lysyl-[protein] + 3 S-adenosyl-L-methionine = N-terminal N,N,N-trimethyl-L-seryl-L-prolyl-L-lysyl-[protein] + 3 S-adenosyl-L-homocysteine + 3 H(+)</text>
        <dbReference type="Rhea" id="RHEA:54724"/>
        <dbReference type="Rhea" id="RHEA-COMP:13789"/>
        <dbReference type="Rhea" id="RHEA-COMP:13973"/>
        <dbReference type="ChEBI" id="CHEBI:15378"/>
        <dbReference type="ChEBI" id="CHEBI:57856"/>
        <dbReference type="ChEBI" id="CHEBI:59789"/>
        <dbReference type="ChEBI" id="CHEBI:138061"/>
        <dbReference type="ChEBI" id="CHEBI:138317"/>
        <dbReference type="EC" id="2.1.1.244"/>
    </reaction>
</comment>
<evidence type="ECO:0000313" key="12">
    <source>
        <dbReference type="EMBL" id="OCT52891.1"/>
    </source>
</evidence>
<keyword evidence="4 11" id="KW-0949">S-adenosyl-L-methionine</keyword>
<evidence type="ECO:0000256" key="7">
    <source>
        <dbReference type="ARBA" id="ARBA00043129"/>
    </source>
</evidence>
<gene>
    <name evidence="12" type="ORF">CLCR_10632</name>
</gene>
<dbReference type="VEuPathDB" id="FungiDB:CLCR_10632"/>
<dbReference type="PIRSF" id="PIRSF016958">
    <property type="entry name" value="DUF858_MeTrfase_lik"/>
    <property type="match status" value="1"/>
</dbReference>
<dbReference type="GO" id="GO:0005737">
    <property type="term" value="C:cytoplasm"/>
    <property type="evidence" value="ECO:0007669"/>
    <property type="project" value="TreeGrafter"/>
</dbReference>
<keyword evidence="3" id="KW-0808">Transferase</keyword>
<dbReference type="GO" id="GO:0032259">
    <property type="term" value="P:methylation"/>
    <property type="evidence" value="ECO:0007669"/>
    <property type="project" value="UniProtKB-KW"/>
</dbReference>
<dbReference type="VEuPathDB" id="FungiDB:G647_04232"/>
<dbReference type="InterPro" id="IPR008576">
    <property type="entry name" value="MeTrfase_NTM1"/>
</dbReference>
<dbReference type="PANTHER" id="PTHR12753:SF0">
    <property type="entry name" value="ALPHA N-TERMINAL PROTEIN METHYLTRANSFERASE 1"/>
    <property type="match status" value="1"/>
</dbReference>
<dbReference type="EC" id="2.1.1.244" evidence="5"/>
<reference evidence="13" key="1">
    <citation type="submission" date="2015-07" db="EMBL/GenBank/DDBJ databases">
        <authorList>
            <person name="Teixeira M.M."/>
            <person name="Souza R.C."/>
            <person name="Almeida L.G."/>
            <person name="Vicente V.A."/>
            <person name="de Hoog S."/>
            <person name="Bocca A.L."/>
            <person name="de Almeida S.R."/>
            <person name="Vasconcelos A.T."/>
            <person name="Felipe M.S."/>
        </authorList>
    </citation>
    <scope>NUCLEOTIDE SEQUENCE [LARGE SCALE GENOMIC DNA]</scope>
    <source>
        <strain evidence="13">KSF</strain>
    </source>
</reference>
<evidence type="ECO:0000313" key="13">
    <source>
        <dbReference type="Proteomes" id="UP000094526"/>
    </source>
</evidence>
<evidence type="ECO:0000256" key="5">
    <source>
        <dbReference type="ARBA" id="ARBA00039112"/>
    </source>
</evidence>
<feature type="binding site" evidence="11">
    <location>
        <position position="197"/>
    </location>
    <ligand>
        <name>S-adenosyl-L-methionine</name>
        <dbReference type="ChEBI" id="CHEBI:59789"/>
    </ligand>
</feature>
<name>A0A1C1CWP2_9EURO</name>
<sequence>MPTFATDGQTENDARISTAEQREYWAQQTVDDNGMLGGFAHISRVDIRFSRDFLSKLRPLHPVSVDKKSSSSSTTGGTGQRTRKYAFRYCLEAGAGIGRVTRALLASVCEKIDIVEPMEKFTASLTAPDSPLVKSGQLQRVYNVPLQEWTAESVPSFDAANAVPANPTSDVDRRKRSALTDELTVKHEGRYDLVWNQWCLDYLSTPDLVRYLRRLIQLLAPDGWIIVKENISTAAGGEDIFWEENSSVSRSDQNFRACFERAGLVIVKTQLQTGFPRKLLPVRMYALRPAS</sequence>
<feature type="binding site" evidence="11">
    <location>
        <begin position="146"/>
        <end position="147"/>
    </location>
    <ligand>
        <name>S-adenosyl-L-methionine</name>
        <dbReference type="ChEBI" id="CHEBI:59789"/>
    </ligand>
</feature>
<dbReference type="PANTHER" id="PTHR12753">
    <property type="entry name" value="AD-003 - RELATED"/>
    <property type="match status" value="1"/>
</dbReference>
<comment type="catalytic activity">
    <reaction evidence="10">
        <text>N-terminal L-alanyl-L-prolyl-L-lysyl-[protein] + 3 S-adenosyl-L-methionine = N-terminal N,N,N-trimethyl-L-alanyl-L-prolyl-L-lysyl-[protein] + 3 S-adenosyl-L-homocysteine + 3 H(+)</text>
        <dbReference type="Rhea" id="RHEA:54712"/>
        <dbReference type="Rhea" id="RHEA-COMP:13785"/>
        <dbReference type="Rhea" id="RHEA-COMP:13971"/>
        <dbReference type="ChEBI" id="CHEBI:15378"/>
        <dbReference type="ChEBI" id="CHEBI:57856"/>
        <dbReference type="ChEBI" id="CHEBI:59789"/>
        <dbReference type="ChEBI" id="CHEBI:138057"/>
        <dbReference type="ChEBI" id="CHEBI:138315"/>
        <dbReference type="EC" id="2.1.1.244"/>
    </reaction>
</comment>
<evidence type="ECO:0000256" key="6">
    <source>
        <dbReference type="ARBA" id="ARBA00039449"/>
    </source>
</evidence>
<dbReference type="Gene3D" id="3.40.50.150">
    <property type="entry name" value="Vaccinia Virus protein VP39"/>
    <property type="match status" value="1"/>
</dbReference>
<dbReference type="SUPFAM" id="SSF53335">
    <property type="entry name" value="S-adenosyl-L-methionine-dependent methyltransferases"/>
    <property type="match status" value="1"/>
</dbReference>
<dbReference type="Pfam" id="PF05891">
    <property type="entry name" value="Methyltransf_PK"/>
    <property type="match status" value="2"/>
</dbReference>
<feature type="binding site" evidence="11">
    <location>
        <position position="94"/>
    </location>
    <ligand>
        <name>S-adenosyl-L-methionine</name>
        <dbReference type="ChEBI" id="CHEBI:59789"/>
    </ligand>
</feature>
<dbReference type="Proteomes" id="UP000094526">
    <property type="component" value="Unassembled WGS sequence"/>
</dbReference>